<dbReference type="AlphaFoldDB" id="A0A3A3GMN3"/>
<dbReference type="Gene3D" id="1.25.10.90">
    <property type="match status" value="1"/>
</dbReference>
<dbReference type="PANTHER" id="PTHR41291">
    <property type="entry name" value="DNA ALKYLATION REPAIR PROTEIN"/>
    <property type="match status" value="1"/>
</dbReference>
<dbReference type="OrthoDB" id="9801369at2"/>
<dbReference type="PANTHER" id="PTHR41291:SF1">
    <property type="entry name" value="DNA ALKYLATION REPAIR PROTEIN"/>
    <property type="match status" value="1"/>
</dbReference>
<dbReference type="Proteomes" id="UP000266177">
    <property type="component" value="Unassembled WGS sequence"/>
</dbReference>
<evidence type="ECO:0000313" key="2">
    <source>
        <dbReference type="Proteomes" id="UP000266177"/>
    </source>
</evidence>
<gene>
    <name evidence="1" type="ORF">DQX05_00500</name>
</gene>
<dbReference type="InterPro" id="IPR014825">
    <property type="entry name" value="DNA_alkylation"/>
</dbReference>
<dbReference type="EMBL" id="QYZD01000001">
    <property type="protein sequence ID" value="RJG26560.1"/>
    <property type="molecule type" value="Genomic_DNA"/>
</dbReference>
<dbReference type="Pfam" id="PF08713">
    <property type="entry name" value="DNA_alkylation"/>
    <property type="match status" value="1"/>
</dbReference>
<organism evidence="1 2">
    <name type="scientific">Paenibacillus thiaminolyticus</name>
    <name type="common">Bacillus thiaminolyticus</name>
    <dbReference type="NCBI Taxonomy" id="49283"/>
    <lineage>
        <taxon>Bacteria</taxon>
        <taxon>Bacillati</taxon>
        <taxon>Bacillota</taxon>
        <taxon>Bacilli</taxon>
        <taxon>Bacillales</taxon>
        <taxon>Paenibacillaceae</taxon>
        <taxon>Paenibacillus</taxon>
    </lineage>
</organism>
<comment type="caution">
    <text evidence="1">The sequence shown here is derived from an EMBL/GenBank/DDBJ whole genome shotgun (WGS) entry which is preliminary data.</text>
</comment>
<dbReference type="InterPro" id="IPR016024">
    <property type="entry name" value="ARM-type_fold"/>
</dbReference>
<reference evidence="1 2" key="1">
    <citation type="submission" date="2018-09" db="EMBL/GenBank/DDBJ databases">
        <title>Paenibacillus SK2017-BO5.</title>
        <authorList>
            <person name="Piskunova J.V."/>
            <person name="Dubiley S.A."/>
            <person name="Severinov K.V."/>
        </authorList>
    </citation>
    <scope>NUCLEOTIDE SEQUENCE [LARGE SCALE GENOMIC DNA]</scope>
    <source>
        <strain evidence="1 2">BO5</strain>
    </source>
</reference>
<evidence type="ECO:0000313" key="1">
    <source>
        <dbReference type="EMBL" id="RJG26560.1"/>
    </source>
</evidence>
<protein>
    <submittedName>
        <fullName evidence="1">DNA alkylation repair protein</fullName>
    </submittedName>
</protein>
<dbReference type="SUPFAM" id="SSF48371">
    <property type="entry name" value="ARM repeat"/>
    <property type="match status" value="1"/>
</dbReference>
<dbReference type="RefSeq" id="WP_119789961.1">
    <property type="nucleotide sequence ID" value="NZ_QYZD01000001.1"/>
</dbReference>
<sequence>MTVEDILQKLEAMGSEQTKKTFLRHGAQEPLFGVKVGDLKKLVTDVKKDQALARALYETGNSDAMYLAGLTVNPKTMDRETLQAWAKRANWYLLAEYTVAGVAAESPHALALAREWMKSDDEMIATCGWSTYANYISMTQDEDLDLEEIRRLLQQIAATIHSEKNRVRYTMNMFVIVVGSYVRPLHEEAVQVAGAIGKVQVHMGQTACKVPDAVSYIEKTVAASKLGTRKKTCIC</sequence>
<dbReference type="CDD" id="cd06561">
    <property type="entry name" value="AlkD_like"/>
    <property type="match status" value="1"/>
</dbReference>
<accession>A0A3A3GMN3</accession>
<name>A0A3A3GMN3_PANTH</name>
<proteinExistence type="predicted"/>